<protein>
    <recommendedName>
        <fullName evidence="5">(Na+)-NQR maturation NqrM</fullName>
    </recommendedName>
</protein>
<gene>
    <name evidence="3" type="ORF">J3U87_15140</name>
</gene>
<keyword evidence="4" id="KW-1185">Reference proteome</keyword>
<dbReference type="KEGG" id="scor:J3U87_15140"/>
<accession>A0A8A4TWC0</accession>
<evidence type="ECO:0000313" key="3">
    <source>
        <dbReference type="EMBL" id="QTD53783.1"/>
    </source>
</evidence>
<feature type="transmembrane region" description="Helical" evidence="2">
    <location>
        <begin position="6"/>
        <end position="25"/>
    </location>
</feature>
<dbReference type="AlphaFoldDB" id="A0A8A4TWC0"/>
<proteinExistence type="predicted"/>
<evidence type="ECO:0000313" key="4">
    <source>
        <dbReference type="Proteomes" id="UP000663929"/>
    </source>
</evidence>
<feature type="compositionally biased region" description="Basic and acidic residues" evidence="1">
    <location>
        <begin position="78"/>
        <end position="91"/>
    </location>
</feature>
<keyword evidence="2" id="KW-0472">Membrane</keyword>
<feature type="region of interest" description="Disordered" evidence="1">
    <location>
        <begin position="70"/>
        <end position="91"/>
    </location>
</feature>
<dbReference type="RefSeq" id="WP_237383883.1">
    <property type="nucleotide sequence ID" value="NZ_CP071793.1"/>
</dbReference>
<evidence type="ECO:0000256" key="2">
    <source>
        <dbReference type="SAM" id="Phobius"/>
    </source>
</evidence>
<sequence length="91" mass="10078">MLTTFLFALVVFSVCFFGLGIGFFLRGVAMKASCRSTAHFMDEDPSCGACAKKEKELCPSDDESGLLHISQISNPHRTMKERDKPEPGYQV</sequence>
<reference evidence="3" key="1">
    <citation type="submission" date="2021-03" db="EMBL/GenBank/DDBJ databases">
        <title>Acanthopleuribacteraceae sp. M133.</title>
        <authorList>
            <person name="Wang G."/>
        </authorList>
    </citation>
    <scope>NUCLEOTIDE SEQUENCE</scope>
    <source>
        <strain evidence="3">M133</strain>
    </source>
</reference>
<dbReference type="EMBL" id="CP071793">
    <property type="protein sequence ID" value="QTD53783.1"/>
    <property type="molecule type" value="Genomic_DNA"/>
</dbReference>
<keyword evidence="2" id="KW-1133">Transmembrane helix</keyword>
<organism evidence="3 4">
    <name type="scientific">Sulfidibacter corallicola</name>
    <dbReference type="NCBI Taxonomy" id="2818388"/>
    <lineage>
        <taxon>Bacteria</taxon>
        <taxon>Pseudomonadati</taxon>
        <taxon>Acidobacteriota</taxon>
        <taxon>Holophagae</taxon>
        <taxon>Acanthopleuribacterales</taxon>
        <taxon>Acanthopleuribacteraceae</taxon>
        <taxon>Sulfidibacter</taxon>
    </lineage>
</organism>
<name>A0A8A4TWC0_SULCO</name>
<keyword evidence="2" id="KW-0812">Transmembrane</keyword>
<evidence type="ECO:0008006" key="5">
    <source>
        <dbReference type="Google" id="ProtNLM"/>
    </source>
</evidence>
<dbReference type="Proteomes" id="UP000663929">
    <property type="component" value="Chromosome"/>
</dbReference>
<evidence type="ECO:0000256" key="1">
    <source>
        <dbReference type="SAM" id="MobiDB-lite"/>
    </source>
</evidence>